<accession>A0A9Q1H9F9</accession>
<reference evidence="2" key="1">
    <citation type="submission" date="2021-10" db="EMBL/GenBank/DDBJ databases">
        <title>Tropical sea cucumber genome reveals ecological adaptation and Cuvierian tubules defense mechanism.</title>
        <authorList>
            <person name="Chen T."/>
        </authorList>
    </citation>
    <scope>NUCLEOTIDE SEQUENCE</scope>
    <source>
        <strain evidence="2">Nanhai2018</strain>
        <tissue evidence="2">Muscle</tissue>
    </source>
</reference>
<evidence type="ECO:0000313" key="3">
    <source>
        <dbReference type="Proteomes" id="UP001152320"/>
    </source>
</evidence>
<keyword evidence="3" id="KW-1185">Reference proteome</keyword>
<protein>
    <submittedName>
        <fullName evidence="2">Uncharacterized protein</fullName>
    </submittedName>
</protein>
<gene>
    <name evidence="2" type="ORF">HOLleu_18439</name>
</gene>
<evidence type="ECO:0000256" key="1">
    <source>
        <dbReference type="SAM" id="Coils"/>
    </source>
</evidence>
<proteinExistence type="predicted"/>
<name>A0A9Q1H9F9_HOLLE</name>
<organism evidence="2 3">
    <name type="scientific">Holothuria leucospilota</name>
    <name type="common">Black long sea cucumber</name>
    <name type="synonym">Mertensiothuria leucospilota</name>
    <dbReference type="NCBI Taxonomy" id="206669"/>
    <lineage>
        <taxon>Eukaryota</taxon>
        <taxon>Metazoa</taxon>
        <taxon>Echinodermata</taxon>
        <taxon>Eleutherozoa</taxon>
        <taxon>Echinozoa</taxon>
        <taxon>Holothuroidea</taxon>
        <taxon>Aspidochirotacea</taxon>
        <taxon>Aspidochirotida</taxon>
        <taxon>Holothuriidae</taxon>
        <taxon>Holothuria</taxon>
    </lineage>
</organism>
<keyword evidence="1" id="KW-0175">Coiled coil</keyword>
<feature type="coiled-coil region" evidence="1">
    <location>
        <begin position="51"/>
        <end position="78"/>
    </location>
</feature>
<evidence type="ECO:0000313" key="2">
    <source>
        <dbReference type="EMBL" id="KAJ8037590.1"/>
    </source>
</evidence>
<sequence length="96" mass="11150">MEKELRLIHNSKNMVISYAHFTRIWKTHLPEYTISVTSDFTKCSTCTELSAAFQKAQTDNILQRIAELKQQHDSLDENERVAYHEARQTAVSTHGR</sequence>
<dbReference type="Proteomes" id="UP001152320">
    <property type="component" value="Chromosome 8"/>
</dbReference>
<dbReference type="EMBL" id="JAIZAY010000008">
    <property type="protein sequence ID" value="KAJ8037590.1"/>
    <property type="molecule type" value="Genomic_DNA"/>
</dbReference>
<dbReference type="AlphaFoldDB" id="A0A9Q1H9F9"/>
<comment type="caution">
    <text evidence="2">The sequence shown here is derived from an EMBL/GenBank/DDBJ whole genome shotgun (WGS) entry which is preliminary data.</text>
</comment>